<evidence type="ECO:0000259" key="5">
    <source>
        <dbReference type="Pfam" id="PF02463"/>
    </source>
</evidence>
<dbReference type="InterPro" id="IPR003395">
    <property type="entry name" value="RecF/RecN/SMC_N"/>
</dbReference>
<dbReference type="Gene3D" id="3.40.50.300">
    <property type="entry name" value="P-loop containing nucleotide triphosphate hydrolases"/>
    <property type="match status" value="1"/>
</dbReference>
<evidence type="ECO:0000256" key="4">
    <source>
        <dbReference type="ARBA" id="ARBA00023242"/>
    </source>
</evidence>
<protein>
    <submittedName>
        <fullName evidence="8">SMC_N domain-containing protein</fullName>
    </submittedName>
</protein>
<keyword evidence="2" id="KW-0547">Nucleotide-binding</keyword>
<proteinExistence type="predicted"/>
<dbReference type="PANTHER" id="PTHR18937">
    <property type="entry name" value="STRUCTURAL MAINTENANCE OF CHROMOSOMES SMC FAMILY MEMBER"/>
    <property type="match status" value="1"/>
</dbReference>
<evidence type="ECO:0000256" key="2">
    <source>
        <dbReference type="ARBA" id="ARBA00022741"/>
    </source>
</evidence>
<dbReference type="EMBL" id="UZAM01007748">
    <property type="protein sequence ID" value="VDP01170.1"/>
    <property type="molecule type" value="Genomic_DNA"/>
</dbReference>
<dbReference type="PANTHER" id="PTHR18937:SF172">
    <property type="entry name" value="STRUCTURAL MAINTENANCE OF CHROMOSOMES PROTEIN"/>
    <property type="match status" value="1"/>
</dbReference>
<dbReference type="GO" id="GO:0000796">
    <property type="term" value="C:condensin complex"/>
    <property type="evidence" value="ECO:0007669"/>
    <property type="project" value="TreeGrafter"/>
</dbReference>
<dbReference type="FunFam" id="3.40.50.300:FF:000585">
    <property type="entry name" value="Structural maintenance of chromosomes 4"/>
    <property type="match status" value="1"/>
</dbReference>
<gene>
    <name evidence="6" type="ORF">SBAD_LOCUS3443</name>
</gene>
<accession>A0A183IIJ8</accession>
<evidence type="ECO:0000256" key="1">
    <source>
        <dbReference type="ARBA" id="ARBA00004123"/>
    </source>
</evidence>
<comment type="subcellular location">
    <subcellularLocation>
        <location evidence="1">Nucleus</location>
    </subcellularLocation>
</comment>
<sequence>MLGDALSKPKPKVTGNMQSGLIVVETLLSMEVPPPPQSIADFLGTGSRLCIMQIVMENFKSYYGRHVLGPFHKNFTCIVGPNGSGKSNVIDSLLFVFGFRAQKIRCKNMRVLIHNSDGHQDVDFCSVEVHFALINDTIVQDSEFVVARTIDKRNNSRYLLNNNVVQFKDLSAWLRRNGIDLDHNRFLILQGEVEEIALMKPKALTEGDEGMLEYLEDIIGSSRLKVFIDKLDEKLEQLNDVCTTKVRMHLFSCNLLCSVYSSSHKQTYDIVQWTTLHILDLDDLEDRQQDGHQINIVTVFFMPSLNVVSFFLHCNRITIEFLILSQLCY</sequence>
<keyword evidence="4" id="KW-0539">Nucleus</keyword>
<dbReference type="Pfam" id="PF02463">
    <property type="entry name" value="SMC_N"/>
    <property type="match status" value="1"/>
</dbReference>
<evidence type="ECO:0000313" key="8">
    <source>
        <dbReference type="WBParaSite" id="SBAD_0000360201-mRNA-1"/>
    </source>
</evidence>
<evidence type="ECO:0000256" key="3">
    <source>
        <dbReference type="ARBA" id="ARBA00022840"/>
    </source>
</evidence>
<reference evidence="8" key="1">
    <citation type="submission" date="2016-06" db="UniProtKB">
        <authorList>
            <consortium name="WormBaseParasite"/>
        </authorList>
    </citation>
    <scope>IDENTIFICATION</scope>
</reference>
<keyword evidence="3" id="KW-0067">ATP-binding</keyword>
<dbReference type="AlphaFoldDB" id="A0A183IIJ8"/>
<dbReference type="GO" id="GO:0007076">
    <property type="term" value="P:mitotic chromosome condensation"/>
    <property type="evidence" value="ECO:0007669"/>
    <property type="project" value="TreeGrafter"/>
</dbReference>
<evidence type="ECO:0000313" key="7">
    <source>
        <dbReference type="Proteomes" id="UP000270296"/>
    </source>
</evidence>
<dbReference type="GO" id="GO:0005634">
    <property type="term" value="C:nucleus"/>
    <property type="evidence" value="ECO:0007669"/>
    <property type="project" value="UniProtKB-SubCell"/>
</dbReference>
<reference evidence="6 7" key="2">
    <citation type="submission" date="2018-11" db="EMBL/GenBank/DDBJ databases">
        <authorList>
            <consortium name="Pathogen Informatics"/>
        </authorList>
    </citation>
    <scope>NUCLEOTIDE SEQUENCE [LARGE SCALE GENOMIC DNA]</scope>
</reference>
<name>A0A183IIJ8_9BILA</name>
<dbReference type="Proteomes" id="UP000270296">
    <property type="component" value="Unassembled WGS sequence"/>
</dbReference>
<dbReference type="GO" id="GO:0005524">
    <property type="term" value="F:ATP binding"/>
    <property type="evidence" value="ECO:0007669"/>
    <property type="project" value="UniProtKB-KW"/>
</dbReference>
<feature type="domain" description="RecF/RecN/SMC N-terminal" evidence="5">
    <location>
        <begin position="51"/>
        <end position="182"/>
    </location>
</feature>
<keyword evidence="7" id="KW-1185">Reference proteome</keyword>
<organism evidence="8">
    <name type="scientific">Soboliphyme baturini</name>
    <dbReference type="NCBI Taxonomy" id="241478"/>
    <lineage>
        <taxon>Eukaryota</taxon>
        <taxon>Metazoa</taxon>
        <taxon>Ecdysozoa</taxon>
        <taxon>Nematoda</taxon>
        <taxon>Enoplea</taxon>
        <taxon>Dorylaimia</taxon>
        <taxon>Dioctophymatida</taxon>
        <taxon>Dioctophymatoidea</taxon>
        <taxon>Soboliphymatidae</taxon>
        <taxon>Soboliphyme</taxon>
    </lineage>
</organism>
<dbReference type="OrthoDB" id="5575062at2759"/>
<dbReference type="WBParaSite" id="SBAD_0000360201-mRNA-1">
    <property type="protein sequence ID" value="SBAD_0000360201-mRNA-1"/>
    <property type="gene ID" value="SBAD_0000360201"/>
</dbReference>
<dbReference type="SUPFAM" id="SSF52540">
    <property type="entry name" value="P-loop containing nucleoside triphosphate hydrolases"/>
    <property type="match status" value="1"/>
</dbReference>
<dbReference type="InterPro" id="IPR027417">
    <property type="entry name" value="P-loop_NTPase"/>
</dbReference>
<evidence type="ECO:0000313" key="6">
    <source>
        <dbReference type="EMBL" id="VDP01170.1"/>
    </source>
</evidence>